<evidence type="ECO:0000313" key="3">
    <source>
        <dbReference type="Proteomes" id="UP000503441"/>
    </source>
</evidence>
<proteinExistence type="predicted"/>
<dbReference type="Proteomes" id="UP000503441">
    <property type="component" value="Chromosome"/>
</dbReference>
<name>A0ABX6JXP0_9MICO</name>
<reference evidence="2 3" key="1">
    <citation type="submission" date="2020-03" db="EMBL/GenBank/DDBJ databases">
        <title>Leucobacter sp. nov., isolated from beetles.</title>
        <authorList>
            <person name="Hyun D.-W."/>
            <person name="Bae J.-W."/>
        </authorList>
    </citation>
    <scope>NUCLEOTIDE SEQUENCE [LARGE SCALE GENOMIC DNA]</scope>
    <source>
        <strain evidence="2 3">HDW9A</strain>
    </source>
</reference>
<protein>
    <recommendedName>
        <fullName evidence="4">Transcriptional regulator, AbiEi antitoxin, Type IV TA system</fullName>
    </recommendedName>
</protein>
<sequence length="387" mass="43284">MQIAQVVEEAARSLASTRELLRAGMTERGIRSEVSNGSLVRLRQGYFVRSAFWNGADYRQRHVVSALAAREAAAGTIVFSHRTAATLLGLPVWSAWLNRLFPSEAREPGVTTAFSPFKERQSSLDGDAPKDRTPSGAPDPRLVHTTAASNRRASSHPFMFRHRGELSDSEVISSLGFTLTSGERTLFDLGRSEPFAIALACTDEFLRHQITVNRSIDEQSWDEWQQRLRDRAKRFPHSRGMPAVRALATLAHPGADSPLETVSRLRCLQVGLNVKVQFRVRSEWGGYNYLDFLFEGLGVFGECDGKAKYTDSKLLGKRSADEVVHDEKRRHDWVVGTTGMRGVRWGAADVETTEVFAQRLREFRLPVPGVPVRSYGEEIALFLGKLR</sequence>
<accession>A0ABX6JXP0</accession>
<evidence type="ECO:0000256" key="1">
    <source>
        <dbReference type="SAM" id="MobiDB-lite"/>
    </source>
</evidence>
<evidence type="ECO:0000313" key="2">
    <source>
        <dbReference type="EMBL" id="QIM19092.1"/>
    </source>
</evidence>
<feature type="compositionally biased region" description="Basic and acidic residues" evidence="1">
    <location>
        <begin position="117"/>
        <end position="133"/>
    </location>
</feature>
<evidence type="ECO:0008006" key="4">
    <source>
        <dbReference type="Google" id="ProtNLM"/>
    </source>
</evidence>
<dbReference type="RefSeq" id="WP_166331323.1">
    <property type="nucleotide sequence ID" value="NZ_CP049933.1"/>
</dbReference>
<feature type="region of interest" description="Disordered" evidence="1">
    <location>
        <begin position="112"/>
        <end position="154"/>
    </location>
</feature>
<keyword evidence="3" id="KW-1185">Reference proteome</keyword>
<dbReference type="EMBL" id="CP049933">
    <property type="protein sequence ID" value="QIM19092.1"/>
    <property type="molecule type" value="Genomic_DNA"/>
</dbReference>
<organism evidence="2 3">
    <name type="scientific">Leucobacter coleopterorum</name>
    <dbReference type="NCBI Taxonomy" id="2714933"/>
    <lineage>
        <taxon>Bacteria</taxon>
        <taxon>Bacillati</taxon>
        <taxon>Actinomycetota</taxon>
        <taxon>Actinomycetes</taxon>
        <taxon>Micrococcales</taxon>
        <taxon>Microbacteriaceae</taxon>
        <taxon>Leucobacter</taxon>
    </lineage>
</organism>
<gene>
    <name evidence="2" type="ORF">G7066_11925</name>
</gene>